<dbReference type="Gene3D" id="1.25.40.990">
    <property type="match status" value="1"/>
</dbReference>
<reference evidence="3" key="1">
    <citation type="submission" date="2021-01" db="EMBL/GenBank/DDBJ databases">
        <authorList>
            <person name="Corre E."/>
            <person name="Pelletier E."/>
            <person name="Niang G."/>
            <person name="Scheremetjew M."/>
            <person name="Finn R."/>
            <person name="Kale V."/>
            <person name="Holt S."/>
            <person name="Cochrane G."/>
            <person name="Meng A."/>
            <person name="Brown T."/>
            <person name="Cohen L."/>
        </authorList>
    </citation>
    <scope>NUCLEOTIDE SEQUENCE</scope>
    <source>
        <strain evidence="3">CCMP219</strain>
    </source>
</reference>
<proteinExistence type="predicted"/>
<gene>
    <name evidence="3" type="ORF">CEUR00632_LOCUS2990</name>
</gene>
<accession>A0A7R9V2P4</accession>
<dbReference type="InterPro" id="IPR045107">
    <property type="entry name" value="SAC3/GANP/THP3"/>
</dbReference>
<dbReference type="PANTHER" id="PTHR12436">
    <property type="entry name" value="80 KDA MCM3-ASSOCIATED PROTEIN"/>
    <property type="match status" value="1"/>
</dbReference>
<evidence type="ECO:0000256" key="1">
    <source>
        <dbReference type="SAM" id="MobiDB-lite"/>
    </source>
</evidence>
<feature type="region of interest" description="Disordered" evidence="1">
    <location>
        <begin position="1"/>
        <end position="39"/>
    </location>
</feature>
<organism evidence="3">
    <name type="scientific">Chlamydomonas euryale</name>
    <dbReference type="NCBI Taxonomy" id="1486919"/>
    <lineage>
        <taxon>Eukaryota</taxon>
        <taxon>Viridiplantae</taxon>
        <taxon>Chlorophyta</taxon>
        <taxon>core chlorophytes</taxon>
        <taxon>Chlorophyceae</taxon>
        <taxon>CS clade</taxon>
        <taxon>Chlamydomonadales</taxon>
        <taxon>Chlamydomonadaceae</taxon>
        <taxon>Chlamydomonas</taxon>
    </lineage>
</organism>
<protein>
    <recommendedName>
        <fullName evidence="2">SAC3/GANP/THP3 conserved domain-containing protein</fullName>
    </recommendedName>
</protein>
<name>A0A7R9V2P4_9CHLO</name>
<dbReference type="Pfam" id="PF03399">
    <property type="entry name" value="SAC3_GANP"/>
    <property type="match status" value="1"/>
</dbReference>
<dbReference type="InterPro" id="IPR005062">
    <property type="entry name" value="SAC3/GANP/THP3_conserved"/>
</dbReference>
<dbReference type="PANTHER" id="PTHR12436:SF4">
    <property type="entry name" value="LEUKOCYTE RECEPTOR CLUSTER MEMBER 8"/>
    <property type="match status" value="1"/>
</dbReference>
<sequence length="407" mass="44558">MGKNKWVAVQHAGAPGKKQKQQHNQWQVQAAAQTSDDADDRREAMLMKAMSQLEKTGDPERRAKLEAKIQRLLASIRASVAANTAAQRTSGGAGSSGFIFRDTVTPNHANVISKGVKLTAEELRRRQQRAQRFEDDEAATSDPDASVLLRQRGLGTSMALEKEYLRLTSLPSASSVRPPNVLALALDLVKARWRERSDYKHACEQLKSIRQDLTVQHVRSLLTVDAYETHSRIALEVGDLAEFKQCHSVLKTLYADGVQGQREEFLAYGLLFAQSTGKGSLFVSALPSDNADMAHPTVAHALAVCRAFRMGDFHAFSSLYSSAPRMSPYLMDRMLPKMRAFACQAIMTAYRPTPVPLSYLEDSLAVQQDGADAANIVVDQGGVVDTEAGVLDTRASRPRPAGSARPP</sequence>
<dbReference type="GO" id="GO:0005634">
    <property type="term" value="C:nucleus"/>
    <property type="evidence" value="ECO:0007669"/>
    <property type="project" value="TreeGrafter"/>
</dbReference>
<evidence type="ECO:0000313" key="3">
    <source>
        <dbReference type="EMBL" id="CAD8282955.1"/>
    </source>
</evidence>
<dbReference type="EMBL" id="HBEC01006639">
    <property type="protein sequence ID" value="CAD8282955.1"/>
    <property type="molecule type" value="Transcribed_RNA"/>
</dbReference>
<evidence type="ECO:0000259" key="2">
    <source>
        <dbReference type="Pfam" id="PF03399"/>
    </source>
</evidence>
<feature type="compositionally biased region" description="Low complexity" evidence="1">
    <location>
        <begin position="22"/>
        <end position="35"/>
    </location>
</feature>
<dbReference type="AlphaFoldDB" id="A0A7R9V2P4"/>
<feature type="domain" description="SAC3/GANP/THP3 conserved" evidence="2">
    <location>
        <begin position="123"/>
        <end position="369"/>
    </location>
</feature>